<feature type="region of interest" description="Disordered" evidence="1">
    <location>
        <begin position="406"/>
        <end position="440"/>
    </location>
</feature>
<feature type="transmembrane region" description="Helical" evidence="2">
    <location>
        <begin position="171"/>
        <end position="189"/>
    </location>
</feature>
<evidence type="ECO:0000313" key="4">
    <source>
        <dbReference type="Proteomes" id="UP001165160"/>
    </source>
</evidence>
<keyword evidence="2" id="KW-0472">Membrane</keyword>
<evidence type="ECO:0000256" key="2">
    <source>
        <dbReference type="SAM" id="Phobius"/>
    </source>
</evidence>
<feature type="compositionally biased region" description="Acidic residues" evidence="1">
    <location>
        <begin position="89"/>
        <end position="102"/>
    </location>
</feature>
<feature type="transmembrane region" description="Helical" evidence="2">
    <location>
        <begin position="140"/>
        <end position="159"/>
    </location>
</feature>
<feature type="transmembrane region" description="Helical" evidence="2">
    <location>
        <begin position="201"/>
        <end position="218"/>
    </location>
</feature>
<evidence type="ECO:0000256" key="1">
    <source>
        <dbReference type="SAM" id="MobiDB-lite"/>
    </source>
</evidence>
<comment type="caution">
    <text evidence="3">The sequence shown here is derived from an EMBL/GenBank/DDBJ whole genome shotgun (WGS) entry which is preliminary data.</text>
</comment>
<reference evidence="4" key="1">
    <citation type="journal article" date="2023" name="Commun. Biol.">
        <title>Genome analysis of Parmales, the sister group of diatoms, reveals the evolutionary specialization of diatoms from phago-mixotrophs to photoautotrophs.</title>
        <authorList>
            <person name="Ban H."/>
            <person name="Sato S."/>
            <person name="Yoshikawa S."/>
            <person name="Yamada K."/>
            <person name="Nakamura Y."/>
            <person name="Ichinomiya M."/>
            <person name="Sato N."/>
            <person name="Blanc-Mathieu R."/>
            <person name="Endo H."/>
            <person name="Kuwata A."/>
            <person name="Ogata H."/>
        </authorList>
    </citation>
    <scope>NUCLEOTIDE SEQUENCE [LARGE SCALE GENOMIC DNA]</scope>
    <source>
        <strain evidence="4">NIES 3699</strain>
    </source>
</reference>
<dbReference type="AlphaFoldDB" id="A0A9W7BZ30"/>
<proteinExistence type="predicted"/>
<gene>
    <name evidence="3" type="ORF">TrVE_jg10258</name>
</gene>
<name>A0A9W7BZ30_9STRA</name>
<feature type="transmembrane region" description="Helical" evidence="2">
    <location>
        <begin position="224"/>
        <end position="244"/>
    </location>
</feature>
<sequence length="556" mass="61496">MNLEETEAGSEAKPPQTPRNTRPLNLRRLSLEIASTLGGTTLNFGTTSEEGGKVIKDGDNQRGSTADAFLIDSAIRKLSSKVQLPLGGVEEEDEEDAEDEETREINKTVKSNKSSRLASLLPDNRVSLAYNTFRTNFESAVTAIPALLLITVCKLLVDFIVSQGPPFDDRHGASCSFCLALVEIAVLLLHGKKEFVRKRLICTPILVIPAVGFSWLGFDFRPGLWQSIVLTFSWWVSVSCHFFFEKEKDSILKFMMDSLKIAISCHLLVVVYIAMLIIPARRLAENEFMMLFFTGILVPLSAFVVRIVTSKICFEYVDDKVTHGHLDPNSAMSMLSKINRMVSLLVIIVPTVMMYFNSTPVFAVASAALAIVTEIMAKSWMVFRVKNFKKIMKALKKRRRAATVAVATESTDSTDDSESEAGTVKDNQSDNDEGENSEEDDAEIRHILGLLALRFYTDIVAEKASIICAALIALLYFRDLTETGASGVATIGLIFFAFECVSDFSFVYIMNTHFSVPILSVIKYENVLSSENVGASIMMALFFAAMAQCIGMMTIL</sequence>
<dbReference type="EMBL" id="BRXX01000231">
    <property type="protein sequence ID" value="GMH99192.1"/>
    <property type="molecule type" value="Genomic_DNA"/>
</dbReference>
<feature type="transmembrane region" description="Helical" evidence="2">
    <location>
        <begin position="265"/>
        <end position="282"/>
    </location>
</feature>
<organism evidence="3 4">
    <name type="scientific">Triparma verrucosa</name>
    <dbReference type="NCBI Taxonomy" id="1606542"/>
    <lineage>
        <taxon>Eukaryota</taxon>
        <taxon>Sar</taxon>
        <taxon>Stramenopiles</taxon>
        <taxon>Ochrophyta</taxon>
        <taxon>Bolidophyceae</taxon>
        <taxon>Parmales</taxon>
        <taxon>Triparmaceae</taxon>
        <taxon>Triparma</taxon>
    </lineage>
</organism>
<evidence type="ECO:0000313" key="3">
    <source>
        <dbReference type="EMBL" id="GMH99192.1"/>
    </source>
</evidence>
<feature type="transmembrane region" description="Helical" evidence="2">
    <location>
        <begin position="288"/>
        <end position="308"/>
    </location>
</feature>
<feature type="transmembrane region" description="Helical" evidence="2">
    <location>
        <begin position="338"/>
        <end position="356"/>
    </location>
</feature>
<keyword evidence="2" id="KW-1133">Transmembrane helix</keyword>
<keyword evidence="2" id="KW-0812">Transmembrane</keyword>
<feature type="compositionally biased region" description="Acidic residues" evidence="1">
    <location>
        <begin position="429"/>
        <end position="440"/>
    </location>
</feature>
<keyword evidence="4" id="KW-1185">Reference proteome</keyword>
<dbReference type="Proteomes" id="UP001165160">
    <property type="component" value="Unassembled WGS sequence"/>
</dbReference>
<feature type="transmembrane region" description="Helical" evidence="2">
    <location>
        <begin position="362"/>
        <end position="383"/>
    </location>
</feature>
<feature type="transmembrane region" description="Helical" evidence="2">
    <location>
        <begin position="532"/>
        <end position="555"/>
    </location>
</feature>
<accession>A0A9W7BZ30</accession>
<protein>
    <submittedName>
        <fullName evidence="3">Uncharacterized protein</fullName>
    </submittedName>
</protein>
<feature type="region of interest" description="Disordered" evidence="1">
    <location>
        <begin position="1"/>
        <end position="24"/>
    </location>
</feature>
<feature type="transmembrane region" description="Helical" evidence="2">
    <location>
        <begin position="489"/>
        <end position="511"/>
    </location>
</feature>
<feature type="region of interest" description="Disordered" evidence="1">
    <location>
        <begin position="86"/>
        <end position="108"/>
    </location>
</feature>
<feature type="transmembrane region" description="Helical" evidence="2">
    <location>
        <begin position="455"/>
        <end position="477"/>
    </location>
</feature>